<dbReference type="EMBL" id="AP014800">
    <property type="protein sequence ID" value="BAQ70306.1"/>
    <property type="molecule type" value="Genomic_DNA"/>
</dbReference>
<gene>
    <name evidence="2" type="ORF">NHU_03163</name>
</gene>
<sequence length="156" mass="16367">MTTIPTDEHRNPGLHAAAGALGLALIASFWLSTLGAELFGTTAQIVAVKTVIPYGIILLVPALIVAGAGGTRLARDRRGPLVTRKARRMRVVALNGLLILVPSALFLAKKAAAQDFDTAFVLVQLAELAAGAVNLALLGANLRDGLAMRDRRLALR</sequence>
<organism evidence="2 3">
    <name type="scientific">Rhodovulum sulfidophilum</name>
    <name type="common">Rhodobacter sulfidophilus</name>
    <dbReference type="NCBI Taxonomy" id="35806"/>
    <lineage>
        <taxon>Bacteria</taxon>
        <taxon>Pseudomonadati</taxon>
        <taxon>Pseudomonadota</taxon>
        <taxon>Alphaproteobacteria</taxon>
        <taxon>Rhodobacterales</taxon>
        <taxon>Paracoccaceae</taxon>
        <taxon>Rhodovulum</taxon>
    </lineage>
</organism>
<protein>
    <submittedName>
        <fullName evidence="2">Transmembrane protein</fullName>
    </submittedName>
</protein>
<feature type="transmembrane region" description="Helical" evidence="1">
    <location>
        <begin position="51"/>
        <end position="70"/>
    </location>
</feature>
<keyword evidence="1" id="KW-0472">Membrane</keyword>
<proteinExistence type="predicted"/>
<dbReference type="KEGG" id="rsu:NHU_03163"/>
<dbReference type="PATRIC" id="fig|35806.4.peg.3252"/>
<keyword evidence="1 2" id="KW-0812">Transmembrane</keyword>
<feature type="transmembrane region" description="Helical" evidence="1">
    <location>
        <begin position="91"/>
        <end position="108"/>
    </location>
</feature>
<name>A0A0D6B5I1_RHOSU</name>
<keyword evidence="1" id="KW-1133">Transmembrane helix</keyword>
<feature type="transmembrane region" description="Helical" evidence="1">
    <location>
        <begin position="120"/>
        <end position="142"/>
    </location>
</feature>
<dbReference type="AlphaFoldDB" id="A0A0D6B5I1"/>
<dbReference type="eggNOG" id="COG1018">
    <property type="taxonomic scope" value="Bacteria"/>
</dbReference>
<feature type="transmembrane region" description="Helical" evidence="1">
    <location>
        <begin position="12"/>
        <end position="31"/>
    </location>
</feature>
<accession>A0A0D6B5I1</accession>
<evidence type="ECO:0000313" key="2">
    <source>
        <dbReference type="EMBL" id="BAQ70306.1"/>
    </source>
</evidence>
<evidence type="ECO:0000256" key="1">
    <source>
        <dbReference type="SAM" id="Phobius"/>
    </source>
</evidence>
<reference evidence="2 3" key="1">
    <citation type="submission" date="2015-02" db="EMBL/GenBank/DDBJ databases">
        <title>Genome sequene of Rhodovulum sulfidophilum DSM 2351.</title>
        <authorList>
            <person name="Nagao N."/>
        </authorList>
    </citation>
    <scope>NUCLEOTIDE SEQUENCE [LARGE SCALE GENOMIC DNA]</scope>
    <source>
        <strain evidence="2 3">DSM 2351</strain>
    </source>
</reference>
<dbReference type="Proteomes" id="UP000064912">
    <property type="component" value="Chromosome"/>
</dbReference>
<evidence type="ECO:0000313" key="3">
    <source>
        <dbReference type="Proteomes" id="UP000064912"/>
    </source>
</evidence>